<keyword evidence="2" id="KW-0732">Signal</keyword>
<dbReference type="RefSeq" id="XP_056508303.1">
    <property type="nucleotide sequence ID" value="XM_056660010.1"/>
</dbReference>
<comment type="caution">
    <text evidence="3">The sequence shown here is derived from an EMBL/GenBank/DDBJ whole genome shotgun (WGS) entry which is preliminary data.</text>
</comment>
<evidence type="ECO:0000256" key="1">
    <source>
        <dbReference type="SAM" id="MobiDB-lite"/>
    </source>
</evidence>
<gene>
    <name evidence="3" type="ORF">NUU61_009485</name>
</gene>
<proteinExistence type="predicted"/>
<feature type="signal peptide" evidence="2">
    <location>
        <begin position="1"/>
        <end position="19"/>
    </location>
</feature>
<evidence type="ECO:0000313" key="3">
    <source>
        <dbReference type="EMBL" id="KAJ5084906.1"/>
    </source>
</evidence>
<evidence type="ECO:0000313" key="4">
    <source>
        <dbReference type="Proteomes" id="UP001141434"/>
    </source>
</evidence>
<feature type="chain" id="PRO_5040817548" evidence="2">
    <location>
        <begin position="20"/>
        <end position="361"/>
    </location>
</feature>
<reference evidence="3" key="1">
    <citation type="submission" date="2022-11" db="EMBL/GenBank/DDBJ databases">
        <authorList>
            <person name="Petersen C."/>
        </authorList>
    </citation>
    <scope>NUCLEOTIDE SEQUENCE</scope>
    <source>
        <strain evidence="3">IBT 34128</strain>
    </source>
</reference>
<dbReference type="OrthoDB" id="4368824at2759"/>
<keyword evidence="4" id="KW-1185">Reference proteome</keyword>
<dbReference type="GeneID" id="81399179"/>
<name>A0A9W9EN92_9EURO</name>
<protein>
    <submittedName>
        <fullName evidence="3">Uncharacterized protein</fullName>
    </submittedName>
</protein>
<sequence length="361" mass="40878">MKAAIFLALLRGLHSFVSATVDGSNSQLPSDNPSFSDDARSLDSVALLENRADSDDSGGVACGPATVGVIEPRSFNDIFDDFGNSSSLTRRTITLPKRRTKKAMDAYIQGQLVPHKSHRIIWRKNVDVGNGQFQVEDMATSLFKPLDDEAFSLGTNHLSGCTVLVIVSRKGVYMAHYWESISFVPENDWRRHFGSNEKCFTETVLRGLRQGVHEEGAETAEQVPLTWFANYFDDDTTVAYIMRPEKDAWYQTAKRWENQYLPKWKEIKKVVGEIVPRLQNEAKWKEIVYNRLDREDSRLDTEARGIVLYQFDPDNRYYSAKLKGTATQKKSLLWAEDSPDPRHEDTWDDGPVKSSGRGKGG</sequence>
<organism evidence="3 4">
    <name type="scientific">Penicillium alfredii</name>
    <dbReference type="NCBI Taxonomy" id="1506179"/>
    <lineage>
        <taxon>Eukaryota</taxon>
        <taxon>Fungi</taxon>
        <taxon>Dikarya</taxon>
        <taxon>Ascomycota</taxon>
        <taxon>Pezizomycotina</taxon>
        <taxon>Eurotiomycetes</taxon>
        <taxon>Eurotiomycetidae</taxon>
        <taxon>Eurotiales</taxon>
        <taxon>Aspergillaceae</taxon>
        <taxon>Penicillium</taxon>
    </lineage>
</organism>
<reference evidence="3" key="2">
    <citation type="journal article" date="2023" name="IMA Fungus">
        <title>Comparative genomic study of the Penicillium genus elucidates a diverse pangenome and 15 lateral gene transfer events.</title>
        <authorList>
            <person name="Petersen C."/>
            <person name="Sorensen T."/>
            <person name="Nielsen M.R."/>
            <person name="Sondergaard T.E."/>
            <person name="Sorensen J.L."/>
            <person name="Fitzpatrick D.A."/>
            <person name="Frisvad J.C."/>
            <person name="Nielsen K.L."/>
        </authorList>
    </citation>
    <scope>NUCLEOTIDE SEQUENCE</scope>
    <source>
        <strain evidence="3">IBT 34128</strain>
    </source>
</reference>
<dbReference type="AlphaFoldDB" id="A0A9W9EN92"/>
<feature type="region of interest" description="Disordered" evidence="1">
    <location>
        <begin position="325"/>
        <end position="361"/>
    </location>
</feature>
<dbReference type="EMBL" id="JAPMSZ010000011">
    <property type="protein sequence ID" value="KAJ5084906.1"/>
    <property type="molecule type" value="Genomic_DNA"/>
</dbReference>
<dbReference type="Proteomes" id="UP001141434">
    <property type="component" value="Unassembled WGS sequence"/>
</dbReference>
<accession>A0A9W9EN92</accession>
<evidence type="ECO:0000256" key="2">
    <source>
        <dbReference type="SAM" id="SignalP"/>
    </source>
</evidence>